<dbReference type="Proteomes" id="UP000235945">
    <property type="component" value="Unassembled WGS sequence"/>
</dbReference>
<dbReference type="Proteomes" id="UP000528608">
    <property type="component" value="Unassembled WGS sequence"/>
</dbReference>
<feature type="transmembrane region" description="Helical" evidence="2">
    <location>
        <begin position="90"/>
        <end position="112"/>
    </location>
</feature>
<evidence type="ECO:0000313" key="6">
    <source>
        <dbReference type="Proteomes" id="UP000528608"/>
    </source>
</evidence>
<dbReference type="SUPFAM" id="SSF81995">
    <property type="entry name" value="beta-sandwich domain of Sec23/24"/>
    <property type="match status" value="1"/>
</dbReference>
<feature type="region of interest" description="Disordered" evidence="1">
    <location>
        <begin position="113"/>
        <end position="144"/>
    </location>
</feature>
<proteinExistence type="predicted"/>
<keyword evidence="2" id="KW-0472">Membrane</keyword>
<accession>A0A2N8P2V2</accession>
<evidence type="ECO:0000256" key="1">
    <source>
        <dbReference type="SAM" id="MobiDB-lite"/>
    </source>
</evidence>
<organism evidence="4 5">
    <name type="scientific">Streptomyces eurocidicus</name>
    <name type="common">Streptoverticillium eurocidicus</name>
    <dbReference type="NCBI Taxonomy" id="66423"/>
    <lineage>
        <taxon>Bacteria</taxon>
        <taxon>Bacillati</taxon>
        <taxon>Actinomycetota</taxon>
        <taxon>Actinomycetes</taxon>
        <taxon>Kitasatosporales</taxon>
        <taxon>Streptomycetaceae</taxon>
        <taxon>Streptomyces</taxon>
    </lineage>
</organism>
<keyword evidence="2" id="KW-1133">Transmembrane helix</keyword>
<keyword evidence="5" id="KW-1185">Reference proteome</keyword>
<evidence type="ECO:0000313" key="4">
    <source>
        <dbReference type="EMBL" id="PNE35339.1"/>
    </source>
</evidence>
<dbReference type="RefSeq" id="WP_102916658.1">
    <property type="nucleotide sequence ID" value="NZ_JACHJF010000002.1"/>
</dbReference>
<reference evidence="3 6" key="3">
    <citation type="submission" date="2020-08" db="EMBL/GenBank/DDBJ databases">
        <title>Genomic Encyclopedia of Type Strains, Phase III (KMG-III): the genomes of soil and plant-associated and newly described type strains.</title>
        <authorList>
            <person name="Whitman W."/>
        </authorList>
    </citation>
    <scope>NUCLEOTIDE SEQUENCE [LARGE SCALE GENOMIC DNA]</scope>
    <source>
        <strain evidence="3 6">CECT 3259</strain>
    </source>
</reference>
<reference evidence="4" key="1">
    <citation type="submission" date="2015-07" db="EMBL/GenBank/DDBJ databases">
        <authorList>
            <person name="Noorani M."/>
        </authorList>
    </citation>
    <scope>NUCLEOTIDE SEQUENCE [LARGE SCALE GENOMIC DNA]</scope>
    <source>
        <strain evidence="4">ATCC 27428</strain>
    </source>
</reference>
<reference evidence="5" key="2">
    <citation type="submission" date="2015-07" db="EMBL/GenBank/DDBJ databases">
        <authorList>
            <person name="Graham D.E."/>
            <person name="Giannone R.J."/>
            <person name="Gulvik C.A."/>
            <person name="Hettich R.L."/>
            <person name="Klingeman D.M."/>
            <person name="Mahan K.M."/>
            <person name="Parry R.J."/>
            <person name="Spain J.C."/>
        </authorList>
    </citation>
    <scope>NUCLEOTIDE SEQUENCE [LARGE SCALE GENOMIC DNA]</scope>
    <source>
        <strain evidence="5">ATCC 27428</strain>
    </source>
</reference>
<evidence type="ECO:0000313" key="5">
    <source>
        <dbReference type="Proteomes" id="UP000235945"/>
    </source>
</evidence>
<feature type="compositionally biased region" description="Pro residues" evidence="1">
    <location>
        <begin position="35"/>
        <end position="48"/>
    </location>
</feature>
<feature type="region of interest" description="Disordered" evidence="1">
    <location>
        <begin position="1"/>
        <end position="89"/>
    </location>
</feature>
<feature type="region of interest" description="Disordered" evidence="1">
    <location>
        <begin position="232"/>
        <end position="254"/>
    </location>
</feature>
<dbReference type="OrthoDB" id="4350888at2"/>
<comment type="caution">
    <text evidence="4">The sequence shown here is derived from an EMBL/GenBank/DDBJ whole genome shotgun (WGS) entry which is preliminary data.</text>
</comment>
<evidence type="ECO:0000256" key="2">
    <source>
        <dbReference type="SAM" id="Phobius"/>
    </source>
</evidence>
<dbReference type="AlphaFoldDB" id="A0A2N8P2V2"/>
<gene>
    <name evidence="4" type="ORF">AF335_03010</name>
    <name evidence="3" type="ORF">FHS36_000902</name>
</gene>
<feature type="compositionally biased region" description="Pro residues" evidence="1">
    <location>
        <begin position="9"/>
        <end position="21"/>
    </location>
</feature>
<protein>
    <submittedName>
        <fullName evidence="4">Uncharacterized protein</fullName>
    </submittedName>
</protein>
<keyword evidence="2" id="KW-0812">Transmembrane</keyword>
<feature type="compositionally biased region" description="Basic and acidic residues" evidence="1">
    <location>
        <begin position="232"/>
        <end position="245"/>
    </location>
</feature>
<sequence>MSHHQPGPFGAPQPPQQPPSSNPYGQPAQPGPGQGYPPQPPYGAPQPNPYGGGSPQQPPNPYGQPYGGPGAPGQYPPPIPPQGGGKGKTIGIAAGAVVLVAAIVAGVVLVAGGGKSDGKDDKADGGNSASPSAGTSSAPPAPAKKYKLVAPDVVVGDYKKDTAKSTGGFDSKDLSNLRLLGVVNPQNVTGSYKSGGAEKTSQKLLRFTGAWGDDVRDPEAVVDGLFKDIRNSASKDTDKDSKTEFEGSPQRMSTAGLGDAVLKCQMSKWSTPGSPGSKELRMPLCIWADKTTVGTVFALDASLIVQGLDLDLEEAAKRTVRLRQDVRVETTEEAGTRAS</sequence>
<dbReference type="EMBL" id="LGUI01000001">
    <property type="protein sequence ID" value="PNE35339.1"/>
    <property type="molecule type" value="Genomic_DNA"/>
</dbReference>
<dbReference type="EMBL" id="JACHJF010000002">
    <property type="protein sequence ID" value="MBB5117496.1"/>
    <property type="molecule type" value="Genomic_DNA"/>
</dbReference>
<feature type="compositionally biased region" description="Low complexity" evidence="1">
    <location>
        <begin position="125"/>
        <end position="138"/>
    </location>
</feature>
<evidence type="ECO:0000313" key="3">
    <source>
        <dbReference type="EMBL" id="MBB5117496.1"/>
    </source>
</evidence>
<name>A0A2N8P2V2_STREU</name>